<evidence type="ECO:0000313" key="2">
    <source>
        <dbReference type="Proteomes" id="UP000257886"/>
    </source>
</evidence>
<accession>A0ABU5MQ85</accession>
<dbReference type="EMBL" id="NNRR02000001">
    <property type="protein sequence ID" value="MDZ7544553.1"/>
    <property type="molecule type" value="Genomic_DNA"/>
</dbReference>
<reference evidence="1 2" key="1">
    <citation type="journal article" date="2021" name="Microb. Ecol.">
        <title>A Generalist Lifestyle Allows Rare Gardnerella spp. to Persist at Low Levels in the Vaginal Microbiome.</title>
        <authorList>
            <person name="Khan S."/>
            <person name="Vancuren S.J."/>
            <person name="Hill J.E."/>
        </authorList>
    </citation>
    <scope>NUCLEOTIDE SEQUENCE [LARGE SCALE GENOMIC DNA]</scope>
    <source>
        <strain evidence="1 2">GH020</strain>
    </source>
</reference>
<comment type="caution">
    <text evidence="1">The sequence shown here is derived from an EMBL/GenBank/DDBJ whole genome shotgun (WGS) entry which is preliminary data.</text>
</comment>
<proteinExistence type="predicted"/>
<gene>
    <name evidence="1" type="ORF">CG393_002510</name>
</gene>
<name>A0ABU5MQ85_9BIFI</name>
<protein>
    <submittedName>
        <fullName evidence="1">Uncharacterized protein</fullName>
    </submittedName>
</protein>
<dbReference type="RefSeq" id="WP_322524458.1">
    <property type="nucleotide sequence ID" value="NZ_NNRR02000001.1"/>
</dbReference>
<dbReference type="Proteomes" id="UP000257886">
    <property type="component" value="Unassembled WGS sequence"/>
</dbReference>
<evidence type="ECO:0000313" key="1">
    <source>
        <dbReference type="EMBL" id="MDZ7544553.1"/>
    </source>
</evidence>
<organism evidence="1 2">
    <name type="scientific">Gardnerella piotii</name>
    <dbReference type="NCBI Taxonomy" id="2792977"/>
    <lineage>
        <taxon>Bacteria</taxon>
        <taxon>Bacillati</taxon>
        <taxon>Actinomycetota</taxon>
        <taxon>Actinomycetes</taxon>
        <taxon>Bifidobacteriales</taxon>
        <taxon>Bifidobacteriaceae</taxon>
        <taxon>Gardnerella</taxon>
    </lineage>
</organism>
<sequence>MQVDSPLCTHPVKWENLLRRKCTVLYGGEEEWFGRKGVFNHSKDKIWISTTEKIEFSEKRSTNWMTYVDERRMEITCGEAPYLVSRYNATTGKIIPLKQRIGLLERKIRVVKENSNNETDWLKWSKHAFLNLFMVFNIKEIVFFCQ</sequence>
<keyword evidence="2" id="KW-1185">Reference proteome</keyword>